<protein>
    <submittedName>
        <fullName evidence="2">2-hydroxyglutaryl-CoA dehydratase</fullName>
    </submittedName>
</protein>
<comment type="similarity">
    <text evidence="1">Belongs to the FldB/FldC dehydratase alpha/beta subunit family.</text>
</comment>
<dbReference type="OrthoDB" id="9810278at2"/>
<evidence type="ECO:0000313" key="3">
    <source>
        <dbReference type="Proteomes" id="UP000053577"/>
    </source>
</evidence>
<dbReference type="InterPro" id="IPR010327">
    <property type="entry name" value="FldB/FldC_alpha/beta"/>
</dbReference>
<dbReference type="eggNOG" id="COG1775">
    <property type="taxonomic scope" value="Bacteria"/>
</dbReference>
<evidence type="ECO:0000313" key="2">
    <source>
        <dbReference type="EMBL" id="KSV18604.1"/>
    </source>
</evidence>
<evidence type="ECO:0000256" key="1">
    <source>
        <dbReference type="ARBA" id="ARBA00005806"/>
    </source>
</evidence>
<dbReference type="AlphaFoldDB" id="A0A0V8M474"/>
<accession>A0A0V8M474</accession>
<dbReference type="PATRIC" id="fig|61435.5.peg.228"/>
<sequence length="339" mass="38529">MKNNGHPKYIGITTTVPIEILLSAGYSPLDLNNIFVSDTNPDRLIRLAEKDGFPLNCCAWIKGIYGVCLDKGISEVICVTSGDCSNTQMLREVLNLKGIRTIPFDFPTEPNPAEVKASLSKLALRLGTTLEAAEEWRKTLSPARELAYRLDYLCYAGNKVSGFEDHYWLVSSSDFNSDYVKYQADLQKLLNTAENRTPYPPTELRLAYLGVPSVFGQELYPYLEQNGARVVFNEIQRQFSLPEGGADISKSYTAYTYPYPMEYRLRDIQTQLTERRIEGIIHYVQAFCHRAIGDIILRQKLPLPMLTLEGNADFHLNQHQKTRLEAFLDMLKAKKQINL</sequence>
<dbReference type="Gene3D" id="3.40.50.11900">
    <property type="match status" value="1"/>
</dbReference>
<comment type="caution">
    <text evidence="2">The sequence shown here is derived from an EMBL/GenBank/DDBJ whole genome shotgun (WGS) entry which is preliminary data.</text>
</comment>
<reference evidence="2 3" key="1">
    <citation type="journal article" date="2015" name="Sci. Rep.">
        <title>A comparative genomics and reductive dehalogenase gene transcription study of two chloroethene-respiring bacteria, Dehalococcoides mccartyi strains MB and 11a.</title>
        <authorList>
            <person name="Low A."/>
            <person name="Shen Z."/>
            <person name="Cheng D."/>
            <person name="Rogers M.J."/>
            <person name="Lee P.K."/>
            <person name="He J."/>
        </authorList>
    </citation>
    <scope>NUCLEOTIDE SEQUENCE [LARGE SCALE GENOMIC DNA]</scope>
    <source>
        <strain evidence="2 3">MB</strain>
    </source>
</reference>
<dbReference type="EMBL" id="JGYD01000010">
    <property type="protein sequence ID" value="KSV18604.1"/>
    <property type="molecule type" value="Genomic_DNA"/>
</dbReference>
<dbReference type="PANTHER" id="PTHR30548:SF3">
    <property type="entry name" value="2-HYDROXYACYL-COA DEHYDRATASE"/>
    <property type="match status" value="1"/>
</dbReference>
<dbReference type="Pfam" id="PF06050">
    <property type="entry name" value="HGD-D"/>
    <property type="match status" value="1"/>
</dbReference>
<name>A0A0V8M474_9CHLR</name>
<dbReference type="Proteomes" id="UP000053577">
    <property type="component" value="Unassembled WGS sequence"/>
</dbReference>
<dbReference type="PANTHER" id="PTHR30548">
    <property type="entry name" value="2-HYDROXYGLUTARYL-COA DEHYDRATASE, D-COMPONENT-RELATED"/>
    <property type="match status" value="1"/>
</dbReference>
<gene>
    <name evidence="2" type="ORF">DA01_01115</name>
</gene>
<dbReference type="RefSeq" id="WP_058292120.1">
    <property type="nucleotide sequence ID" value="NZ_JGYD01000010.1"/>
</dbReference>
<proteinExistence type="inferred from homology"/>
<dbReference type="GO" id="GO:0016836">
    <property type="term" value="F:hydro-lyase activity"/>
    <property type="evidence" value="ECO:0007669"/>
    <property type="project" value="UniProtKB-ARBA"/>
</dbReference>
<organism evidence="2 3">
    <name type="scientific">Dehalococcoides mccartyi</name>
    <dbReference type="NCBI Taxonomy" id="61435"/>
    <lineage>
        <taxon>Bacteria</taxon>
        <taxon>Bacillati</taxon>
        <taxon>Chloroflexota</taxon>
        <taxon>Dehalococcoidia</taxon>
        <taxon>Dehalococcoidales</taxon>
        <taxon>Dehalococcoidaceae</taxon>
        <taxon>Dehalococcoides</taxon>
    </lineage>
</organism>